<gene>
    <name evidence="2" type="ORF">ACFOOR_05525</name>
</gene>
<protein>
    <submittedName>
        <fullName evidence="2">DNA-binding domain-containing protein</fullName>
    </submittedName>
</protein>
<proteinExistence type="predicted"/>
<comment type="caution">
    <text evidence="2">The sequence shown here is derived from an EMBL/GenBank/DDBJ whole genome shotgun (WGS) entry which is preliminary data.</text>
</comment>
<dbReference type="GO" id="GO:0003677">
    <property type="term" value="F:DNA binding"/>
    <property type="evidence" value="ECO:0007669"/>
    <property type="project" value="UniProtKB-KW"/>
</dbReference>
<dbReference type="InterPro" id="IPR018640">
    <property type="entry name" value="DUF2063"/>
</dbReference>
<evidence type="ECO:0000259" key="1">
    <source>
        <dbReference type="Pfam" id="PF09836"/>
    </source>
</evidence>
<keyword evidence="2" id="KW-0238">DNA-binding</keyword>
<dbReference type="Gene3D" id="1.10.150.690">
    <property type="entry name" value="DUF2063"/>
    <property type="match status" value="1"/>
</dbReference>
<dbReference type="RefSeq" id="WP_343165326.1">
    <property type="nucleotide sequence ID" value="NZ_JBHRSV010000005.1"/>
</dbReference>
<dbReference type="EMBL" id="JBHRSV010000005">
    <property type="protein sequence ID" value="MFC2925559.1"/>
    <property type="molecule type" value="Genomic_DNA"/>
</dbReference>
<keyword evidence="3" id="KW-1185">Reference proteome</keyword>
<reference evidence="3" key="1">
    <citation type="journal article" date="2019" name="Int. J. Syst. Evol. Microbiol.">
        <title>The Global Catalogue of Microorganisms (GCM) 10K type strain sequencing project: providing services to taxonomists for standard genome sequencing and annotation.</title>
        <authorList>
            <consortium name="The Broad Institute Genomics Platform"/>
            <consortium name="The Broad Institute Genome Sequencing Center for Infectious Disease"/>
            <person name="Wu L."/>
            <person name="Ma J."/>
        </authorList>
    </citation>
    <scope>NUCLEOTIDE SEQUENCE [LARGE SCALE GENOMIC DNA]</scope>
    <source>
        <strain evidence="3">KCTC 52487</strain>
    </source>
</reference>
<dbReference type="Pfam" id="PF09836">
    <property type="entry name" value="DUF2063"/>
    <property type="match status" value="1"/>
</dbReference>
<evidence type="ECO:0000313" key="2">
    <source>
        <dbReference type="EMBL" id="MFC2925559.1"/>
    </source>
</evidence>
<name>A0ABV6ZVU4_9PROT</name>
<sequence>MRDAGFHDQFAAMLRGGEVQTVARFTGGNLTGLPVYRNSVVRAAIDVLGDNYPAVRAMSGDGNFAALAKAYWTAHPPRDGVMARYGSGFADFMTVHAPPGMPSILPDIARLDRAWSEAHLAANAATLSPGDLAGIDPDRLAARSLRLHPSVRLPLFRRAVHACWAAARFEGRMIPAGPVADETVLVWRPHHEVRHRTLEPVEAALLNQLAAGAALALAAERAACGIETFIRLLNDGVFARD</sequence>
<dbReference type="Proteomes" id="UP001595379">
    <property type="component" value="Unassembled WGS sequence"/>
</dbReference>
<feature type="domain" description="Putative DNA-binding" evidence="1">
    <location>
        <begin position="8"/>
        <end position="93"/>
    </location>
</feature>
<organism evidence="2 3">
    <name type="scientific">Hyphobacterium vulgare</name>
    <dbReference type="NCBI Taxonomy" id="1736751"/>
    <lineage>
        <taxon>Bacteria</taxon>
        <taxon>Pseudomonadati</taxon>
        <taxon>Pseudomonadota</taxon>
        <taxon>Alphaproteobacteria</taxon>
        <taxon>Maricaulales</taxon>
        <taxon>Maricaulaceae</taxon>
        <taxon>Hyphobacterium</taxon>
    </lineage>
</organism>
<dbReference type="InterPro" id="IPR044922">
    <property type="entry name" value="DUF2063_N_sf"/>
</dbReference>
<accession>A0ABV6ZVU4</accession>
<evidence type="ECO:0000313" key="3">
    <source>
        <dbReference type="Proteomes" id="UP001595379"/>
    </source>
</evidence>